<name>A5DWC7_LODEL</name>
<feature type="compositionally biased region" description="Polar residues" evidence="1">
    <location>
        <begin position="351"/>
        <end position="387"/>
    </location>
</feature>
<dbReference type="HOGENOM" id="CLU_605604_0_0_1"/>
<dbReference type="InParanoid" id="A5DWC7"/>
<dbReference type="OrthoDB" id="5873279at2759"/>
<evidence type="ECO:0000313" key="4">
    <source>
        <dbReference type="Proteomes" id="UP000001996"/>
    </source>
</evidence>
<dbReference type="OMA" id="GTQWITS"/>
<feature type="compositionally biased region" description="Polar residues" evidence="1">
    <location>
        <begin position="186"/>
        <end position="196"/>
    </location>
</feature>
<feature type="compositionally biased region" description="Polar residues" evidence="1">
    <location>
        <begin position="271"/>
        <end position="288"/>
    </location>
</feature>
<feature type="compositionally biased region" description="Low complexity" evidence="1">
    <location>
        <begin position="388"/>
        <end position="413"/>
    </location>
</feature>
<dbReference type="AlphaFoldDB" id="A5DWC7"/>
<dbReference type="VEuPathDB" id="FungiDB:LELG_01663"/>
<feature type="region of interest" description="Disordered" evidence="1">
    <location>
        <begin position="91"/>
        <end position="166"/>
    </location>
</feature>
<evidence type="ECO:0000259" key="2">
    <source>
        <dbReference type="Pfam" id="PF16561"/>
    </source>
</evidence>
<feature type="compositionally biased region" description="Low complexity" evidence="1">
    <location>
        <begin position="155"/>
        <end position="166"/>
    </location>
</feature>
<feature type="compositionally biased region" description="Basic and acidic residues" evidence="1">
    <location>
        <begin position="233"/>
        <end position="254"/>
    </location>
</feature>
<feature type="compositionally biased region" description="Basic and acidic residues" evidence="1">
    <location>
        <begin position="310"/>
        <end position="321"/>
    </location>
</feature>
<keyword evidence="4" id="KW-1185">Reference proteome</keyword>
<dbReference type="CDD" id="cd02859">
    <property type="entry name" value="E_set_AMPKbeta_like_N"/>
    <property type="match status" value="1"/>
</dbReference>
<feature type="compositionally biased region" description="Basic and acidic residues" evidence="1">
    <location>
        <begin position="291"/>
        <end position="301"/>
    </location>
</feature>
<proteinExistence type="predicted"/>
<dbReference type="Gene3D" id="2.60.40.10">
    <property type="entry name" value="Immunoglobulins"/>
    <property type="match status" value="1"/>
</dbReference>
<dbReference type="STRING" id="379508.A5DWC7"/>
<sequence>MYQIILKSPTRDAASVQVTGTFDDWKLSIPSLDGPSIANGFKVIVQEKKDIEFKFVVNGTQWITSDDYKVVTDEHGNNNNIVYADEFESIEEKKEPRSTTGTGVGLSEKTSSNLETGITTENKPTKTDSSKTITTNQQKQKQQNEEEEEEEEHQQQQQEGGEAYAAASLAAAAAAAKVLPDKFTARQDSTTPTQDANAFADAAIPINETGEDAKLDSKAKAKAKSKSKSAEQTNKDTSDLVEETSKLNIHEETPKNQFGKVAETNKKDAASPNSSFAAVSSPPLSSDYEQLDPKSSADESKSQFTSLDADEIKHDAAREESTLDPAFNTESVQNSKEPKKVAKPGKPVLESQPSESTLDIAQESTKEPSANPKTLTDTPQKSTITDNTTSAQRTQASTSTTSSTTTSSPSQQQKRPGVEGMPGSYVHRPAQLERQDSGKREGIFAKLRGFFR</sequence>
<dbReference type="InterPro" id="IPR013783">
    <property type="entry name" value="Ig-like_fold"/>
</dbReference>
<dbReference type="GeneID" id="5233830"/>
<feature type="region of interest" description="Disordered" evidence="1">
    <location>
        <begin position="184"/>
        <end position="441"/>
    </location>
</feature>
<dbReference type="Pfam" id="PF16561">
    <property type="entry name" value="AMPK1_CBM"/>
    <property type="match status" value="1"/>
</dbReference>
<feature type="compositionally biased region" description="Polar residues" evidence="1">
    <location>
        <begin position="108"/>
        <end position="122"/>
    </location>
</feature>
<feature type="domain" description="AMP-activated protein kinase glycogen-binding" evidence="2">
    <location>
        <begin position="12"/>
        <end position="84"/>
    </location>
</feature>
<accession>A5DWC7</accession>
<organism evidence="3 4">
    <name type="scientific">Lodderomyces elongisporus (strain ATCC 11503 / CBS 2605 / JCM 1781 / NBRC 1676 / NRRL YB-4239)</name>
    <name type="common">Yeast</name>
    <name type="synonym">Saccharomyces elongisporus</name>
    <dbReference type="NCBI Taxonomy" id="379508"/>
    <lineage>
        <taxon>Eukaryota</taxon>
        <taxon>Fungi</taxon>
        <taxon>Dikarya</taxon>
        <taxon>Ascomycota</taxon>
        <taxon>Saccharomycotina</taxon>
        <taxon>Pichiomycetes</taxon>
        <taxon>Debaryomycetaceae</taxon>
        <taxon>Candida/Lodderomyces clade</taxon>
        <taxon>Lodderomyces</taxon>
    </lineage>
</organism>
<dbReference type="InterPro" id="IPR032640">
    <property type="entry name" value="AMPK1_CBM"/>
</dbReference>
<protein>
    <recommendedName>
        <fullName evidence="2">AMP-activated protein kinase glycogen-binding domain-containing protein</fullName>
    </recommendedName>
</protein>
<dbReference type="KEGG" id="lel:PVL30_001636"/>
<dbReference type="EMBL" id="CH981525">
    <property type="protein sequence ID" value="EDK43485.1"/>
    <property type="molecule type" value="Genomic_DNA"/>
</dbReference>
<feature type="compositionally biased region" description="Basic and acidic residues" evidence="1">
    <location>
        <begin position="430"/>
        <end position="441"/>
    </location>
</feature>
<dbReference type="Proteomes" id="UP000001996">
    <property type="component" value="Unassembled WGS sequence"/>
</dbReference>
<reference evidence="3 4" key="1">
    <citation type="journal article" date="2009" name="Nature">
        <title>Evolution of pathogenicity and sexual reproduction in eight Candida genomes.</title>
        <authorList>
            <person name="Butler G."/>
            <person name="Rasmussen M.D."/>
            <person name="Lin M.F."/>
            <person name="Santos M.A."/>
            <person name="Sakthikumar S."/>
            <person name="Munro C.A."/>
            <person name="Rheinbay E."/>
            <person name="Grabherr M."/>
            <person name="Forche A."/>
            <person name="Reedy J.L."/>
            <person name="Agrafioti I."/>
            <person name="Arnaud M.B."/>
            <person name="Bates S."/>
            <person name="Brown A.J."/>
            <person name="Brunke S."/>
            <person name="Costanzo M.C."/>
            <person name="Fitzpatrick D.A."/>
            <person name="de Groot P.W."/>
            <person name="Harris D."/>
            <person name="Hoyer L.L."/>
            <person name="Hube B."/>
            <person name="Klis F.M."/>
            <person name="Kodira C."/>
            <person name="Lennard N."/>
            <person name="Logue M.E."/>
            <person name="Martin R."/>
            <person name="Neiman A.M."/>
            <person name="Nikolaou E."/>
            <person name="Quail M.A."/>
            <person name="Quinn J."/>
            <person name="Santos M.C."/>
            <person name="Schmitzberger F.F."/>
            <person name="Sherlock G."/>
            <person name="Shah P."/>
            <person name="Silverstein K.A."/>
            <person name="Skrzypek M.S."/>
            <person name="Soll D."/>
            <person name="Staggs R."/>
            <person name="Stansfield I."/>
            <person name="Stumpf M.P."/>
            <person name="Sudbery P.E."/>
            <person name="Srikantha T."/>
            <person name="Zeng Q."/>
            <person name="Berman J."/>
            <person name="Berriman M."/>
            <person name="Heitman J."/>
            <person name="Gow N.A."/>
            <person name="Lorenz M.C."/>
            <person name="Birren B.W."/>
            <person name="Kellis M."/>
            <person name="Cuomo C.A."/>
        </authorList>
    </citation>
    <scope>NUCLEOTIDE SEQUENCE [LARGE SCALE GENOMIC DNA]</scope>
    <source>
        <strain evidence="4">ATCC 11503 / BCRC 21390 / CBS 2605 / JCM 1781 / NBRC 1676 / NRRL YB-4239</strain>
    </source>
</reference>
<gene>
    <name evidence="3" type="ORF">LELG_01663</name>
</gene>
<evidence type="ECO:0000313" key="3">
    <source>
        <dbReference type="EMBL" id="EDK43485.1"/>
    </source>
</evidence>
<dbReference type="SUPFAM" id="SSF81296">
    <property type="entry name" value="E set domains"/>
    <property type="match status" value="1"/>
</dbReference>
<evidence type="ECO:0000256" key="1">
    <source>
        <dbReference type="SAM" id="MobiDB-lite"/>
    </source>
</evidence>
<dbReference type="InterPro" id="IPR014756">
    <property type="entry name" value="Ig_E-set"/>
</dbReference>